<keyword evidence="3" id="KW-0963">Cytoplasm</keyword>
<feature type="compositionally biased region" description="Basic residues" evidence="9">
    <location>
        <begin position="1"/>
        <end position="18"/>
    </location>
</feature>
<dbReference type="PROSITE" id="PS51363">
    <property type="entry name" value="W2"/>
    <property type="match status" value="1"/>
</dbReference>
<dbReference type="InterPro" id="IPR003307">
    <property type="entry name" value="W2_domain"/>
</dbReference>
<evidence type="ECO:0000256" key="9">
    <source>
        <dbReference type="SAM" id="MobiDB-lite"/>
    </source>
</evidence>
<protein>
    <recommendedName>
        <fullName evidence="6">Translation initiation factor eIF2B subunit epsilon</fullName>
    </recommendedName>
    <alternativeName>
        <fullName evidence="7">eIF2B GDP-GTP exchange factor subunit epsilon</fullName>
    </alternativeName>
</protein>
<name>B3S5J5_TRIAD</name>
<comment type="subcellular location">
    <subcellularLocation>
        <location evidence="1">Cytoplasm</location>
        <location evidence="1">Cytosol</location>
    </subcellularLocation>
</comment>
<dbReference type="RefSeq" id="XP_002115563.1">
    <property type="nucleotide sequence ID" value="XM_002115527.1"/>
</dbReference>
<dbReference type="FunCoup" id="B3S5J5">
    <property type="interactions" value="2621"/>
</dbReference>
<reference evidence="11 12" key="1">
    <citation type="journal article" date="2008" name="Nature">
        <title>The Trichoplax genome and the nature of placozoans.</title>
        <authorList>
            <person name="Srivastava M."/>
            <person name="Begovic E."/>
            <person name="Chapman J."/>
            <person name="Putnam N.H."/>
            <person name="Hellsten U."/>
            <person name="Kawashima T."/>
            <person name="Kuo A."/>
            <person name="Mitros T."/>
            <person name="Salamov A."/>
            <person name="Carpenter M.L."/>
            <person name="Signorovitch A.Y."/>
            <person name="Moreno M.A."/>
            <person name="Kamm K."/>
            <person name="Grimwood J."/>
            <person name="Schmutz J."/>
            <person name="Shapiro H."/>
            <person name="Grigoriev I.V."/>
            <person name="Buss L.W."/>
            <person name="Schierwater B."/>
            <person name="Dellaporta S.L."/>
            <person name="Rokhsar D.S."/>
        </authorList>
    </citation>
    <scope>NUCLEOTIDE SEQUENCE [LARGE SCALE GENOMIC DNA]</scope>
    <source>
        <strain evidence="11 12">Grell-BS-1999</strain>
    </source>
</reference>
<comment type="subunit">
    <text evidence="8">Component of the translation initiation factor 2B (eIF2B) complex which is a heterodecamer of two sets of five different subunits: alpha, beta, gamma, delta and epsilon. Subunits alpha, beta and delta comprise a regulatory subcomplex and subunits epsilon and gamma comprise a catalytic subcomplex. Within the complex, the hexameric regulatory complex resides at the center, with the two heterodimeric catalytic subcomplexes bound on opposite sides.</text>
</comment>
<dbReference type="InterPro" id="IPR029044">
    <property type="entry name" value="Nucleotide-diphossugar_trans"/>
</dbReference>
<dbReference type="CTD" id="6756899"/>
<dbReference type="FunFam" id="3.90.550.10:FF:000066">
    <property type="entry name" value="Translation initiation factor eIF-2B subunit epsilon"/>
    <property type="match status" value="1"/>
</dbReference>
<dbReference type="KEGG" id="tad:TRIADDRAFT_64196"/>
<keyword evidence="5" id="KW-0648">Protein biosynthesis</keyword>
<dbReference type="eggNOG" id="KOG1461">
    <property type="taxonomic scope" value="Eukaryota"/>
</dbReference>
<dbReference type="SMART" id="SM00515">
    <property type="entry name" value="eIF5C"/>
    <property type="match status" value="1"/>
</dbReference>
<evidence type="ECO:0000256" key="3">
    <source>
        <dbReference type="ARBA" id="ARBA00022490"/>
    </source>
</evidence>
<accession>B3S5J5</accession>
<dbReference type="GO" id="GO:0005829">
    <property type="term" value="C:cytosol"/>
    <property type="evidence" value="ECO:0007669"/>
    <property type="project" value="UniProtKB-SubCell"/>
</dbReference>
<evidence type="ECO:0000256" key="1">
    <source>
        <dbReference type="ARBA" id="ARBA00004514"/>
    </source>
</evidence>
<dbReference type="EMBL" id="DS985251">
    <property type="protein sequence ID" value="EDV21926.1"/>
    <property type="molecule type" value="Genomic_DNA"/>
</dbReference>
<dbReference type="GO" id="GO:0003743">
    <property type="term" value="F:translation initiation factor activity"/>
    <property type="evidence" value="ECO:0000318"/>
    <property type="project" value="GO_Central"/>
</dbReference>
<comment type="similarity">
    <text evidence="2">Belongs to the eIF-2B gamma/epsilon subunits family.</text>
</comment>
<dbReference type="GO" id="GO:0005851">
    <property type="term" value="C:eukaryotic translation initiation factor 2B complex"/>
    <property type="evidence" value="ECO:0000318"/>
    <property type="project" value="GO_Central"/>
</dbReference>
<dbReference type="Proteomes" id="UP000009022">
    <property type="component" value="Unassembled WGS sequence"/>
</dbReference>
<dbReference type="Gene3D" id="2.160.10.10">
    <property type="entry name" value="Hexapeptide repeat proteins"/>
    <property type="match status" value="1"/>
</dbReference>
<dbReference type="InParanoid" id="B3S5J5"/>
<dbReference type="GeneID" id="6756899"/>
<evidence type="ECO:0000256" key="2">
    <source>
        <dbReference type="ARBA" id="ARBA00007878"/>
    </source>
</evidence>
<dbReference type="CDD" id="cd04197">
    <property type="entry name" value="eIF-2B_epsilon_N"/>
    <property type="match status" value="1"/>
</dbReference>
<dbReference type="InterPro" id="IPR016024">
    <property type="entry name" value="ARM-type_fold"/>
</dbReference>
<dbReference type="InterPro" id="IPR005835">
    <property type="entry name" value="NTP_transferase_dom"/>
</dbReference>
<dbReference type="HOGENOM" id="CLU_012507_1_0_1"/>
<dbReference type="Pfam" id="PF00483">
    <property type="entry name" value="NTP_transferase"/>
    <property type="match status" value="1"/>
</dbReference>
<dbReference type="Gene3D" id="3.90.550.10">
    <property type="entry name" value="Spore Coat Polysaccharide Biosynthesis Protein SpsA, Chain A"/>
    <property type="match status" value="1"/>
</dbReference>
<feature type="region of interest" description="Disordered" evidence="9">
    <location>
        <begin position="439"/>
        <end position="460"/>
    </location>
</feature>
<dbReference type="AlphaFoldDB" id="B3S5J5"/>
<feature type="domain" description="W2" evidence="10">
    <location>
        <begin position="513"/>
        <end position="688"/>
    </location>
</feature>
<dbReference type="FunFam" id="1.25.40.180:FF:000022">
    <property type="entry name" value="Translation initiation factor eIF-2B epsilon subunit"/>
    <property type="match status" value="1"/>
</dbReference>
<dbReference type="PANTHER" id="PTHR45887">
    <property type="entry name" value="TRANSLATION INITIATION FACTOR EIF-2B SUBUNIT EPSILON"/>
    <property type="match status" value="1"/>
</dbReference>
<dbReference type="SUPFAM" id="SSF51161">
    <property type="entry name" value="Trimeric LpxA-like enzymes"/>
    <property type="match status" value="1"/>
</dbReference>
<dbReference type="InterPro" id="IPR044123">
    <property type="entry name" value="W2_eIF2B_epsilon"/>
</dbReference>
<dbReference type="Gene3D" id="1.25.40.180">
    <property type="match status" value="1"/>
</dbReference>
<dbReference type="OrthoDB" id="424572at2759"/>
<evidence type="ECO:0000256" key="6">
    <source>
        <dbReference type="ARBA" id="ARBA00044144"/>
    </source>
</evidence>
<dbReference type="SUPFAM" id="SSF48371">
    <property type="entry name" value="ARM repeat"/>
    <property type="match status" value="1"/>
</dbReference>
<evidence type="ECO:0000313" key="12">
    <source>
        <dbReference type="Proteomes" id="UP000009022"/>
    </source>
</evidence>
<dbReference type="SUPFAM" id="SSF53448">
    <property type="entry name" value="Nucleotide-diphospho-sugar transferases"/>
    <property type="match status" value="1"/>
</dbReference>
<evidence type="ECO:0000256" key="4">
    <source>
        <dbReference type="ARBA" id="ARBA00022540"/>
    </source>
</evidence>
<evidence type="ECO:0000256" key="7">
    <source>
        <dbReference type="ARBA" id="ARBA00044345"/>
    </source>
</evidence>
<dbReference type="STRING" id="10228.B3S5J5"/>
<proteinExistence type="inferred from homology"/>
<evidence type="ECO:0000313" key="11">
    <source>
        <dbReference type="EMBL" id="EDV21926.1"/>
    </source>
</evidence>
<dbReference type="InterPro" id="IPR056764">
    <property type="entry name" value="LbH_EIF2B3/5"/>
</dbReference>
<dbReference type="GO" id="GO:0031369">
    <property type="term" value="F:translation initiation factor binding"/>
    <property type="evidence" value="ECO:0000318"/>
    <property type="project" value="GO_Central"/>
</dbReference>
<dbReference type="Pfam" id="PF25084">
    <property type="entry name" value="LbH_EIF2B"/>
    <property type="match status" value="1"/>
</dbReference>
<organism evidence="11 12">
    <name type="scientific">Trichoplax adhaerens</name>
    <name type="common">Trichoplax reptans</name>
    <dbReference type="NCBI Taxonomy" id="10228"/>
    <lineage>
        <taxon>Eukaryota</taxon>
        <taxon>Metazoa</taxon>
        <taxon>Placozoa</taxon>
        <taxon>Uniplacotomia</taxon>
        <taxon>Trichoplacea</taxon>
        <taxon>Trichoplacidae</taxon>
        <taxon>Trichoplax</taxon>
    </lineage>
</organism>
<dbReference type="CDD" id="cd11558">
    <property type="entry name" value="W2_eIF2B_epsilon"/>
    <property type="match status" value="1"/>
</dbReference>
<evidence type="ECO:0000259" key="10">
    <source>
        <dbReference type="PROSITE" id="PS51363"/>
    </source>
</evidence>
<gene>
    <name evidence="11" type="ORF">TRIADDRAFT_64196</name>
</gene>
<dbReference type="GO" id="GO:0005085">
    <property type="term" value="F:guanyl-nucleotide exchange factor activity"/>
    <property type="evidence" value="ECO:0000318"/>
    <property type="project" value="GO_Central"/>
</dbReference>
<feature type="region of interest" description="Disordered" evidence="9">
    <location>
        <begin position="1"/>
        <end position="21"/>
    </location>
</feature>
<keyword evidence="4" id="KW-0396">Initiation factor</keyword>
<evidence type="ECO:0000256" key="8">
    <source>
        <dbReference type="ARBA" id="ARBA00046432"/>
    </source>
</evidence>
<dbReference type="InterPro" id="IPR011004">
    <property type="entry name" value="Trimer_LpxA-like_sf"/>
</dbReference>
<dbReference type="InterPro" id="IPR051956">
    <property type="entry name" value="eIF2B_epsilon"/>
</dbReference>
<keyword evidence="12" id="KW-1185">Reference proteome</keyword>
<sequence>MASTKAGHHGGGKGKKKAAGGDETWTTEDILQAVIIGDSFNFRFLPVTHEKPRTLLPLVNRPLLDYTIDFLLHAGVQDIFVYCCAHCDQITAHMQQKIRSLKHCCNIKTMKSDRALSLGDALRDIENQAVIKSDFILVSGDLVSNMKLQKALEEHKQRRKNDKMSVMTMILKESAPGHRSRCSEEDMIAAIDPKNNRLLHYQMTRNHTKVSFPASIFLENRGVHLRYDLLDCHVSICSPQVTQLFTDNFDYQTIYDFIRGILISEEITGHQIHTYTVTDEYAVRVSNLHMYDAVSKDVIHRWSYPLVPDEKHTSKEESYTISQPNIYLGAVNVILARSCVLSEDVVIGSHCSVGEGTQIKSSVIGNGCKIGNNVIIKDSYVWNNVIIDDDCCIINSLLCDDCRIKRKVNINSGCLLSFGVVIGPDVTLEENSRFSCQKPKPKHLMENDNTTGIGTEQNEEAEDIPNYDRAILGPEGIGYVWQPELFNDYMEDERGSLHSEDSDSDSAANGFEIDDEDQFHSEVSESIRQGFADKTPAENIIYELNGSKFAYNRTVADVAQSVVLAIMDGPSSSSAKADNNSYLSYYKEVFSYYKTLIENYAKTASCQIGCLEAIEDYCLENSTVFHLIQKILLMLYNLDIIEELPIQRWFTNLPPESDETLSQRKRLRELVQPFISWLNEAEEESSEDDE</sequence>
<feature type="compositionally biased region" description="Polar residues" evidence="9">
    <location>
        <begin position="447"/>
        <end position="456"/>
    </location>
</feature>
<dbReference type="PANTHER" id="PTHR45887:SF1">
    <property type="entry name" value="TRANSLATION INITIATION FACTOR EIF-2B SUBUNIT EPSILON"/>
    <property type="match status" value="1"/>
</dbReference>
<dbReference type="Pfam" id="PF02020">
    <property type="entry name" value="W2"/>
    <property type="match status" value="1"/>
</dbReference>
<dbReference type="PhylomeDB" id="B3S5J5"/>
<dbReference type="InterPro" id="IPR035543">
    <property type="entry name" value="eIF-2B_epsilon_N"/>
</dbReference>
<dbReference type="OMA" id="LAQSCKI"/>
<evidence type="ECO:0000256" key="5">
    <source>
        <dbReference type="ARBA" id="ARBA00022917"/>
    </source>
</evidence>